<evidence type="ECO:0000313" key="2">
    <source>
        <dbReference type="EMBL" id="MEL4454587.1"/>
    </source>
</evidence>
<dbReference type="RefSeq" id="WP_342158160.1">
    <property type="nucleotide sequence ID" value="NZ_JBCDNA010000001.1"/>
</dbReference>
<gene>
    <name evidence="2" type="ORF">AABB81_01675</name>
</gene>
<reference evidence="2 3" key="1">
    <citation type="submission" date="2024-04" db="EMBL/GenBank/DDBJ databases">
        <title>whole genome sequencing of Lutimonas vermicola strain IMCC1616.</title>
        <authorList>
            <person name="Bae S.S."/>
        </authorList>
    </citation>
    <scope>NUCLEOTIDE SEQUENCE [LARGE SCALE GENOMIC DNA]</scope>
    <source>
        <strain evidence="2 3">IMCC1616</strain>
    </source>
</reference>
<accession>A0ABU9KZ44</accession>
<keyword evidence="1" id="KW-0732">Signal</keyword>
<evidence type="ECO:0000313" key="3">
    <source>
        <dbReference type="Proteomes" id="UP001474120"/>
    </source>
</evidence>
<comment type="caution">
    <text evidence="2">The sequence shown here is derived from an EMBL/GenBank/DDBJ whole genome shotgun (WGS) entry which is preliminary data.</text>
</comment>
<keyword evidence="3" id="KW-1185">Reference proteome</keyword>
<dbReference type="SUPFAM" id="SSF48452">
    <property type="entry name" value="TPR-like"/>
    <property type="match status" value="1"/>
</dbReference>
<dbReference type="Gene3D" id="1.25.40.10">
    <property type="entry name" value="Tetratricopeptide repeat domain"/>
    <property type="match status" value="2"/>
</dbReference>
<evidence type="ECO:0008006" key="4">
    <source>
        <dbReference type="Google" id="ProtNLM"/>
    </source>
</evidence>
<protein>
    <recommendedName>
        <fullName evidence="4">Tetratricopeptide repeat protein</fullName>
    </recommendedName>
</protein>
<dbReference type="Proteomes" id="UP001474120">
    <property type="component" value="Unassembled WGS sequence"/>
</dbReference>
<sequence length="225" mass="25212">MKKLYVSFVIGLFGLTVVAQSGNDEAIALEKEVIRTAKTMGDPNVATYSMYKLIALEGTNSTYKDSLAFVYFSSRKYASCFLMADEVLKRNPKDQAMLELKAVSLESLGALDKSMDAFKELFALSNNNYHGYTLAKLQLAMKKYDDAYATIKKVEGLNDPGNIKVTFSINQNHTQQIELLAAIPYVKGLIEEELKKNPEAKLSFEKALRIQPEFVLAKEKLDKLN</sequence>
<organism evidence="2 3">
    <name type="scientific">Lutimonas vermicola</name>
    <dbReference type="NCBI Taxonomy" id="414288"/>
    <lineage>
        <taxon>Bacteria</taxon>
        <taxon>Pseudomonadati</taxon>
        <taxon>Bacteroidota</taxon>
        <taxon>Flavobacteriia</taxon>
        <taxon>Flavobacteriales</taxon>
        <taxon>Flavobacteriaceae</taxon>
        <taxon>Lutimonas</taxon>
    </lineage>
</organism>
<dbReference type="InterPro" id="IPR019734">
    <property type="entry name" value="TPR_rpt"/>
</dbReference>
<dbReference type="InterPro" id="IPR011990">
    <property type="entry name" value="TPR-like_helical_dom_sf"/>
</dbReference>
<proteinExistence type="predicted"/>
<dbReference type="Pfam" id="PF13181">
    <property type="entry name" value="TPR_8"/>
    <property type="match status" value="1"/>
</dbReference>
<feature type="chain" id="PRO_5047181974" description="Tetratricopeptide repeat protein" evidence="1">
    <location>
        <begin position="22"/>
        <end position="225"/>
    </location>
</feature>
<evidence type="ECO:0000256" key="1">
    <source>
        <dbReference type="SAM" id="SignalP"/>
    </source>
</evidence>
<feature type="signal peptide" evidence="1">
    <location>
        <begin position="1"/>
        <end position="21"/>
    </location>
</feature>
<dbReference type="EMBL" id="JBCDNA010000001">
    <property type="protein sequence ID" value="MEL4454587.1"/>
    <property type="molecule type" value="Genomic_DNA"/>
</dbReference>
<name>A0ABU9KZ44_9FLAO</name>